<dbReference type="AlphaFoldDB" id="B5Y8C2"/>
<dbReference type="HOGENOM" id="CLU_2141642_0_0_9"/>
<sequence length="112" mass="13001">MKTKQSALAERLEYVPERPVQRRAEASKSYPLEKFLSLLILVNVLLTMGAVFLCYRLSSSVFTVEYLRRTMLETQQEIWKLNTDLEMATNEKMQELLGNANYSYSLSDIGQR</sequence>
<reference evidence="3" key="1">
    <citation type="submission" date="2008-08" db="EMBL/GenBank/DDBJ databases">
        <title>The complete genome sequence of Coprothermobacter proteolyticus strain ATCC 5245 / DSM 5265 / BT.</title>
        <authorList>
            <person name="Dodson R.J."/>
            <person name="Durkin A.S."/>
            <person name="Wu M."/>
            <person name="Eisen J."/>
            <person name="Sutton G."/>
        </authorList>
    </citation>
    <scope>NUCLEOTIDE SEQUENCE [LARGE SCALE GENOMIC DNA]</scope>
    <source>
        <strain evidence="3">ATCC 35245 / DSM 5265 / OCM 4 / BT</strain>
    </source>
</reference>
<dbReference type="KEGG" id="cpo:COPRO5265_0671"/>
<evidence type="ECO:0000313" key="3">
    <source>
        <dbReference type="Proteomes" id="UP000001732"/>
    </source>
</evidence>
<protein>
    <submittedName>
        <fullName evidence="2">Uncharacterized protein</fullName>
    </submittedName>
</protein>
<evidence type="ECO:0000256" key="1">
    <source>
        <dbReference type="SAM" id="Phobius"/>
    </source>
</evidence>
<organism evidence="2 3">
    <name type="scientific">Coprothermobacter proteolyticus (strain ATCC 35245 / DSM 5265 / OCM 4 / BT)</name>
    <dbReference type="NCBI Taxonomy" id="309798"/>
    <lineage>
        <taxon>Bacteria</taxon>
        <taxon>Pseudomonadati</taxon>
        <taxon>Coprothermobacterota</taxon>
        <taxon>Coprothermobacteria</taxon>
        <taxon>Coprothermobacterales</taxon>
        <taxon>Coprothermobacteraceae</taxon>
        <taxon>Coprothermobacter</taxon>
    </lineage>
</organism>
<keyword evidence="1" id="KW-0812">Transmembrane</keyword>
<dbReference type="EMBL" id="CP001145">
    <property type="protein sequence ID" value="ACI17323.1"/>
    <property type="molecule type" value="Genomic_DNA"/>
</dbReference>
<keyword evidence="1" id="KW-1133">Transmembrane helix</keyword>
<name>B5Y8C2_COPPD</name>
<dbReference type="Proteomes" id="UP000001732">
    <property type="component" value="Chromosome"/>
</dbReference>
<accession>B5Y8C2</accession>
<dbReference type="STRING" id="309798.COPRO5265_0671"/>
<gene>
    <name evidence="2" type="ordered locus">COPRO5265_0671</name>
</gene>
<keyword evidence="1" id="KW-0472">Membrane</keyword>
<dbReference type="OrthoDB" id="9945522at2"/>
<feature type="transmembrane region" description="Helical" evidence="1">
    <location>
        <begin position="35"/>
        <end position="55"/>
    </location>
</feature>
<proteinExistence type="predicted"/>
<dbReference type="RefSeq" id="WP_012543975.1">
    <property type="nucleotide sequence ID" value="NC_011295.1"/>
</dbReference>
<reference evidence="2 3" key="2">
    <citation type="journal article" date="2014" name="Genome Announc.">
        <title>Complete Genome Sequence of Coprothermobacter proteolyticus DSM 5265.</title>
        <authorList>
            <person name="Alexiev A."/>
            <person name="Coil D.A."/>
            <person name="Badger J.H."/>
            <person name="Enticknap J."/>
            <person name="Ward N."/>
            <person name="Robb F.T."/>
            <person name="Eisen J.A."/>
        </authorList>
    </citation>
    <scope>NUCLEOTIDE SEQUENCE [LARGE SCALE GENOMIC DNA]</scope>
    <source>
        <strain evidence="3">ATCC 35245 / DSM 5265 / OCM 4 / BT</strain>
    </source>
</reference>
<keyword evidence="3" id="KW-1185">Reference proteome</keyword>
<evidence type="ECO:0000313" key="2">
    <source>
        <dbReference type="EMBL" id="ACI17323.1"/>
    </source>
</evidence>